<organism evidence="2 3">
    <name type="scientific">Methanocella arvoryzae (strain DSM 22066 / NBRC 105507 / MRE50)</name>
    <dbReference type="NCBI Taxonomy" id="351160"/>
    <lineage>
        <taxon>Archaea</taxon>
        <taxon>Methanobacteriati</taxon>
        <taxon>Methanobacteriota</taxon>
        <taxon>Stenosarchaea group</taxon>
        <taxon>Methanomicrobia</taxon>
        <taxon>Methanocellales</taxon>
        <taxon>Methanocellaceae</taxon>
        <taxon>Methanocella</taxon>
    </lineage>
</organism>
<name>Q0W8S7_METAR</name>
<sequence length="107" mass="11390">MACEVSVIKCEEYDEVKVRAAIEESLRPLGGLESVVKKGDRVLLKLNLLSSKMPEEATTTHPAIVKAVVRMVQELGGIPVLGDSPGGRNTPGSIRALMKTTGMQAGM</sequence>
<dbReference type="Pfam" id="PF04015">
    <property type="entry name" value="DUF362"/>
    <property type="match status" value="1"/>
</dbReference>
<feature type="domain" description="DUF362" evidence="1">
    <location>
        <begin position="42"/>
        <end position="105"/>
    </location>
</feature>
<keyword evidence="3" id="KW-1185">Reference proteome</keyword>
<evidence type="ECO:0000313" key="3">
    <source>
        <dbReference type="Proteomes" id="UP000000663"/>
    </source>
</evidence>
<dbReference type="GeneID" id="69053421"/>
<dbReference type="STRING" id="351160.LRC222"/>
<dbReference type="AlphaFoldDB" id="Q0W8S7"/>
<protein>
    <submittedName>
        <fullName evidence="2">Conserved hypothetical Fe-S cluster-binding protein, N-terminal</fullName>
    </submittedName>
</protein>
<proteinExistence type="predicted"/>
<accession>Q0W8S7</accession>
<dbReference type="eggNOG" id="arCOG02447">
    <property type="taxonomic scope" value="Archaea"/>
</dbReference>
<dbReference type="InterPro" id="IPR007160">
    <property type="entry name" value="DUF362"/>
</dbReference>
<evidence type="ECO:0000313" key="2">
    <source>
        <dbReference type="EMBL" id="CAJ35216.1"/>
    </source>
</evidence>
<evidence type="ECO:0000259" key="1">
    <source>
        <dbReference type="Pfam" id="PF04015"/>
    </source>
</evidence>
<dbReference type="KEGG" id="rci:LRC222"/>
<dbReference type="RefSeq" id="WP_012037274.1">
    <property type="nucleotide sequence ID" value="NC_009464.1"/>
</dbReference>
<gene>
    <name evidence="2" type="ORF">LRC222</name>
</gene>
<dbReference type="EMBL" id="AM114193">
    <property type="protein sequence ID" value="CAJ35216.1"/>
    <property type="molecule type" value="Genomic_DNA"/>
</dbReference>
<reference evidence="2 3" key="1">
    <citation type="journal article" date="2006" name="Science">
        <title>Genome of rice cluster I archaea -- the key methane producers in the rice rhizosphere.</title>
        <authorList>
            <person name="Erkel C."/>
            <person name="Kube M."/>
            <person name="Reinhardt R."/>
            <person name="Liesack W."/>
        </authorList>
    </citation>
    <scope>NUCLEOTIDE SEQUENCE [LARGE SCALE GENOMIC DNA]</scope>
    <source>
        <strain evidence="3">DSM 22066 / NBRC 105507 / MRE50</strain>
    </source>
</reference>
<dbReference type="Proteomes" id="UP000000663">
    <property type="component" value="Chromosome"/>
</dbReference>